<sequence length="388" mass="44124">MRFKNQVLGYLATFARKAYRVLHYHHLVEQNVALAKLFQPVNGQVKYRPNANEMQGYKKKWGQLGVEIKDIYLRNASGFLGYFDINVVPSDLYFSVIEPTLNNRKYALAYEDKARIDWINKPNNIPPIYVRNINGVFYDNNKSEISKESIDLDVLLEGKDGVVVKKTIEVHGGKGVEMFDRNAKGQMENSKGEVLSIVLLEEKFEKDFMVQKLVDQHPYYKALNPSSLNTYRVLTYRSVVDNQIHVLYSYLRIGAPESRVDNISNGGVFLCVKNGRFAEFGLKKGGIKVERMNGSIAFKDMDKPPLLDEVFALAKELAASHYYCRLLGFDLAVNAEGKVVHIETNTSDIGIEGLQSVHGGLFHKYTDEVLEYCQTHASTTSKYKVYDC</sequence>
<feature type="domain" description="Alpha-L-glutamate ligase-related protein ATP-grasp" evidence="1">
    <location>
        <begin position="99"/>
        <end position="361"/>
    </location>
</feature>
<protein>
    <recommendedName>
        <fullName evidence="1">Alpha-L-glutamate ligase-related protein ATP-grasp domain-containing protein</fullName>
    </recommendedName>
</protein>
<proteinExistence type="predicted"/>
<comment type="caution">
    <text evidence="2">The sequence shown here is derived from an EMBL/GenBank/DDBJ whole genome shotgun (WGS) entry which is preliminary data.</text>
</comment>
<organism evidence="2 3">
    <name type="scientific">Carboxylicivirga marina</name>
    <dbReference type="NCBI Taxonomy" id="2800988"/>
    <lineage>
        <taxon>Bacteria</taxon>
        <taxon>Pseudomonadati</taxon>
        <taxon>Bacteroidota</taxon>
        <taxon>Bacteroidia</taxon>
        <taxon>Marinilabiliales</taxon>
        <taxon>Marinilabiliaceae</taxon>
        <taxon>Carboxylicivirga</taxon>
    </lineage>
</organism>
<evidence type="ECO:0000259" key="1">
    <source>
        <dbReference type="Pfam" id="PF14397"/>
    </source>
</evidence>
<evidence type="ECO:0000313" key="2">
    <source>
        <dbReference type="EMBL" id="MBK3519935.1"/>
    </source>
</evidence>
<evidence type="ECO:0000313" key="3">
    <source>
        <dbReference type="Proteomes" id="UP000605676"/>
    </source>
</evidence>
<name>A0ABS1HQQ0_9BACT</name>
<gene>
    <name evidence="2" type="ORF">JIV24_21530</name>
</gene>
<accession>A0ABS1HQQ0</accession>
<dbReference type="Proteomes" id="UP000605676">
    <property type="component" value="Unassembled WGS sequence"/>
</dbReference>
<dbReference type="SUPFAM" id="SSF56059">
    <property type="entry name" value="Glutathione synthetase ATP-binding domain-like"/>
    <property type="match status" value="1"/>
</dbReference>
<keyword evidence="3" id="KW-1185">Reference proteome</keyword>
<reference evidence="2 3" key="1">
    <citation type="submission" date="2021-01" db="EMBL/GenBank/DDBJ databases">
        <title>Carboxyliciviraga sp.nov., isolated from coastal sediments.</title>
        <authorList>
            <person name="Lu D."/>
            <person name="Zhang T."/>
        </authorList>
    </citation>
    <scope>NUCLEOTIDE SEQUENCE [LARGE SCALE GENOMIC DNA]</scope>
    <source>
        <strain evidence="2 3">N1Y132</strain>
    </source>
</reference>
<dbReference type="RefSeq" id="WP_200467154.1">
    <property type="nucleotide sequence ID" value="NZ_JAENRR010000106.1"/>
</dbReference>
<dbReference type="Pfam" id="PF14397">
    <property type="entry name" value="ATPgrasp_ST"/>
    <property type="match status" value="1"/>
</dbReference>
<dbReference type="EMBL" id="JAENRR010000106">
    <property type="protein sequence ID" value="MBK3519935.1"/>
    <property type="molecule type" value="Genomic_DNA"/>
</dbReference>
<dbReference type="InterPro" id="IPR039523">
    <property type="entry name" value="RimK-rel_E_lig_ATP-grasp"/>
</dbReference>